<dbReference type="InterPro" id="IPR046335">
    <property type="entry name" value="LacI/GalR-like_sensor"/>
</dbReference>
<gene>
    <name evidence="5" type="ORF">HXM93_01815</name>
</gene>
<name>A0A930GXB4_9FIRM</name>
<reference evidence="5" key="1">
    <citation type="submission" date="2020-04" db="EMBL/GenBank/DDBJ databases">
        <title>Deep metagenomics examines the oral microbiome during advanced dental caries in children, revealing novel taxa and co-occurrences with host molecules.</title>
        <authorList>
            <person name="Baker J.L."/>
            <person name="Morton J.T."/>
            <person name="Dinis M."/>
            <person name="Alvarez R."/>
            <person name="Tran N.C."/>
            <person name="Knight R."/>
            <person name="Edlund A."/>
        </authorList>
    </citation>
    <scope>NUCLEOTIDE SEQUENCE</scope>
    <source>
        <strain evidence="5">JCVI_24_bin.2</strain>
    </source>
</reference>
<sequence>MKQKKIRTSDVAKLAGVSPATISRVLNHRELVKPETVAIVERVMQELGLSLPSPISEKKNRKEVILVNCPQGTNPFYEEVISGVITSATAHGFYTLLNYSPLNRGTIEDFLELIHKIKASGVITMSLLSTELLKTITKEVPLVQCCEYNKDSDCPYVSVDDFSAAENAVRYLISCGRNKIAILNGPSQYKYAKERLAGFQKAMEAAQLFVPSSWIVNVPEISYTMAYSIVTQLLASENRPNAIFAASDVLAAAIINAAKHYHIRVPNDLMVIGFDNIDLCQITRPTITSFNQPKQQLGFTACEILVENILSSGLSPHSMILSTELIIRESTAGTPSKRDTARFATDTRYE</sequence>
<dbReference type="GO" id="GO:0000976">
    <property type="term" value="F:transcription cis-regulatory region binding"/>
    <property type="evidence" value="ECO:0007669"/>
    <property type="project" value="TreeGrafter"/>
</dbReference>
<dbReference type="InterPro" id="IPR028082">
    <property type="entry name" value="Peripla_BP_I"/>
</dbReference>
<keyword evidence="3" id="KW-0804">Transcription</keyword>
<dbReference type="Pfam" id="PF00356">
    <property type="entry name" value="LacI"/>
    <property type="match status" value="1"/>
</dbReference>
<dbReference type="CDD" id="cd01392">
    <property type="entry name" value="HTH_LacI"/>
    <property type="match status" value="1"/>
</dbReference>
<dbReference type="PROSITE" id="PS50932">
    <property type="entry name" value="HTH_LACI_2"/>
    <property type="match status" value="1"/>
</dbReference>
<dbReference type="InterPro" id="IPR000843">
    <property type="entry name" value="HTH_LacI"/>
</dbReference>
<dbReference type="SMART" id="SM00354">
    <property type="entry name" value="HTH_LACI"/>
    <property type="match status" value="1"/>
</dbReference>
<dbReference type="CDD" id="cd06284">
    <property type="entry name" value="PBP1_LacI-like"/>
    <property type="match status" value="1"/>
</dbReference>
<evidence type="ECO:0000313" key="6">
    <source>
        <dbReference type="Proteomes" id="UP000709351"/>
    </source>
</evidence>
<evidence type="ECO:0000256" key="2">
    <source>
        <dbReference type="ARBA" id="ARBA00023125"/>
    </source>
</evidence>
<dbReference type="SUPFAM" id="SSF47413">
    <property type="entry name" value="lambda repressor-like DNA-binding domains"/>
    <property type="match status" value="1"/>
</dbReference>
<evidence type="ECO:0000259" key="4">
    <source>
        <dbReference type="PROSITE" id="PS50932"/>
    </source>
</evidence>
<dbReference type="SUPFAM" id="SSF53822">
    <property type="entry name" value="Periplasmic binding protein-like I"/>
    <property type="match status" value="1"/>
</dbReference>
<comment type="caution">
    <text evidence="5">The sequence shown here is derived from an EMBL/GenBank/DDBJ whole genome shotgun (WGS) entry which is preliminary data.</text>
</comment>
<dbReference type="Proteomes" id="UP000709351">
    <property type="component" value="Unassembled WGS sequence"/>
</dbReference>
<dbReference type="PANTHER" id="PTHR30146">
    <property type="entry name" value="LACI-RELATED TRANSCRIPTIONAL REPRESSOR"/>
    <property type="match status" value="1"/>
</dbReference>
<proteinExistence type="predicted"/>
<keyword evidence="2 5" id="KW-0238">DNA-binding</keyword>
<organism evidence="5 6">
    <name type="scientific">Oribacterium parvum</name>
    <dbReference type="NCBI Taxonomy" id="1501329"/>
    <lineage>
        <taxon>Bacteria</taxon>
        <taxon>Bacillati</taxon>
        <taxon>Bacillota</taxon>
        <taxon>Clostridia</taxon>
        <taxon>Lachnospirales</taxon>
        <taxon>Lachnospiraceae</taxon>
        <taxon>Oribacterium</taxon>
    </lineage>
</organism>
<protein>
    <submittedName>
        <fullName evidence="5">LacI family DNA-binding transcriptional regulator</fullName>
    </submittedName>
</protein>
<dbReference type="Gene3D" id="3.40.50.2300">
    <property type="match status" value="2"/>
</dbReference>
<dbReference type="PANTHER" id="PTHR30146:SF109">
    <property type="entry name" value="HTH-TYPE TRANSCRIPTIONAL REGULATOR GALS"/>
    <property type="match status" value="1"/>
</dbReference>
<keyword evidence="1" id="KW-0805">Transcription regulation</keyword>
<dbReference type="Gene3D" id="1.10.260.40">
    <property type="entry name" value="lambda repressor-like DNA-binding domains"/>
    <property type="match status" value="1"/>
</dbReference>
<feature type="domain" description="HTH lacI-type" evidence="4">
    <location>
        <begin position="10"/>
        <end position="48"/>
    </location>
</feature>
<evidence type="ECO:0000256" key="3">
    <source>
        <dbReference type="ARBA" id="ARBA00023163"/>
    </source>
</evidence>
<evidence type="ECO:0000313" key="5">
    <source>
        <dbReference type="EMBL" id="MBF1283260.1"/>
    </source>
</evidence>
<dbReference type="InterPro" id="IPR010982">
    <property type="entry name" value="Lambda_DNA-bd_dom_sf"/>
</dbReference>
<evidence type="ECO:0000256" key="1">
    <source>
        <dbReference type="ARBA" id="ARBA00023015"/>
    </source>
</evidence>
<accession>A0A930GXB4</accession>
<dbReference type="Pfam" id="PF13377">
    <property type="entry name" value="Peripla_BP_3"/>
    <property type="match status" value="1"/>
</dbReference>
<dbReference type="AlphaFoldDB" id="A0A930GXB4"/>
<dbReference type="EMBL" id="JABZRD010000073">
    <property type="protein sequence ID" value="MBF1283260.1"/>
    <property type="molecule type" value="Genomic_DNA"/>
</dbReference>
<dbReference type="GO" id="GO:0003700">
    <property type="term" value="F:DNA-binding transcription factor activity"/>
    <property type="evidence" value="ECO:0007669"/>
    <property type="project" value="TreeGrafter"/>
</dbReference>